<accession>A0A0P1M5N7</accession>
<reference evidence="2 3" key="2">
    <citation type="submission" date="2015-11" db="EMBL/GenBank/DDBJ databases">
        <authorList>
            <person name="Zhang Y."/>
            <person name="Guo Z."/>
        </authorList>
    </citation>
    <scope>NUCLEOTIDE SEQUENCE [LARGE SCALE GENOMIC DNA]</scope>
    <source>
        <strain evidence="2">JGI-4</strain>
    </source>
</reference>
<evidence type="ECO:0008006" key="5">
    <source>
        <dbReference type="Google" id="ProtNLM"/>
    </source>
</evidence>
<accession>A0A0P1M443</accession>
<accession>A0A0N7MZ80</accession>
<dbReference type="PIRSF" id="PIRSF016498">
    <property type="entry name" value="UCP016498"/>
    <property type="match status" value="1"/>
</dbReference>
<evidence type="ECO:0000313" key="4">
    <source>
        <dbReference type="Proteomes" id="UP000182200"/>
    </source>
</evidence>
<sequence length="129" mass="15158">MKYLHEKHFTIEEAKSLVEQIKPLVARMIELKRILDLKGYDIYQHRYFTGSPNGEKNYPPEVEELVGLIEEIENMGVLVKGIEQGLIDFPHIRQNGQEVYLCWMYGESSINYWHTISEGFMGRKPIEEI</sequence>
<accession>A0A0N7MQM7</accession>
<accession>A0A0P1LVA6</accession>
<evidence type="ECO:0000313" key="3">
    <source>
        <dbReference type="Proteomes" id="UP000182011"/>
    </source>
</evidence>
<name>A0A0P1MP13_9BACT</name>
<dbReference type="EMBL" id="CZVI01000017">
    <property type="protein sequence ID" value="CUS89302.1"/>
    <property type="molecule type" value="Genomic_DNA"/>
</dbReference>
<protein>
    <recommendedName>
        <fullName evidence="5">DUF2203 domain-containing protein</fullName>
    </recommendedName>
</protein>
<accession>A0A0P1MBG9</accession>
<accession>A0A0P1MP13</accession>
<dbReference type="AlphaFoldDB" id="A0A0P1MP13"/>
<dbReference type="RefSeq" id="WP_047133861.1">
    <property type="nucleotide sequence ID" value="NZ_CZVI01000017.1"/>
</dbReference>
<accession>A0A0N7MS20</accession>
<organism evidence="2 3">
    <name type="scientific">Candidatus Kryptonium thompsonii</name>
    <dbReference type="NCBI Taxonomy" id="1633631"/>
    <lineage>
        <taxon>Bacteria</taxon>
        <taxon>Pseudomonadati</taxon>
        <taxon>Candidatus Kryptoniota</taxon>
        <taxon>Candidatus Kryptonium</taxon>
    </lineage>
</organism>
<dbReference type="Proteomes" id="UP000182011">
    <property type="component" value="Unassembled WGS sequence"/>
</dbReference>
<accession>A0A0P1LFR2</accession>
<dbReference type="Pfam" id="PF09969">
    <property type="entry name" value="DUF2203"/>
    <property type="match status" value="1"/>
</dbReference>
<keyword evidence="4" id="KW-1185">Reference proteome</keyword>
<dbReference type="OrthoDB" id="9802910at2"/>
<dbReference type="STRING" id="1633631.GCA_001442925_01472"/>
<evidence type="ECO:0000313" key="1">
    <source>
        <dbReference type="EMBL" id="CUS89302.1"/>
    </source>
</evidence>
<gene>
    <name evidence="2" type="ORF">JGI4_01477</name>
    <name evidence="1" type="ORF">JGI8_01298</name>
</gene>
<reference evidence="1 4" key="1">
    <citation type="submission" date="2015-11" db="EMBL/GenBank/DDBJ databases">
        <authorList>
            <person name="Varghese N."/>
        </authorList>
    </citation>
    <scope>NUCLEOTIDE SEQUENCE [LARGE SCALE GENOMIC DNA]</scope>
    <source>
        <strain evidence="1 4">JGI-8</strain>
    </source>
</reference>
<dbReference type="Proteomes" id="UP000182200">
    <property type="component" value="Unassembled WGS sequence"/>
</dbReference>
<accession>A0A0S4N550</accession>
<dbReference type="InterPro" id="IPR018699">
    <property type="entry name" value="DUF2203"/>
</dbReference>
<evidence type="ECO:0000313" key="2">
    <source>
        <dbReference type="EMBL" id="CUU06362.1"/>
    </source>
</evidence>
<proteinExistence type="predicted"/>
<accession>A0A0P1M9L5</accession>
<dbReference type="EMBL" id="FAOP01000006">
    <property type="protein sequence ID" value="CUU06362.1"/>
    <property type="molecule type" value="Genomic_DNA"/>
</dbReference>